<organism evidence="2">
    <name type="scientific">marine metagenome</name>
    <dbReference type="NCBI Taxonomy" id="408172"/>
    <lineage>
        <taxon>unclassified sequences</taxon>
        <taxon>metagenomes</taxon>
        <taxon>ecological metagenomes</taxon>
    </lineage>
</organism>
<dbReference type="InterPro" id="IPR034904">
    <property type="entry name" value="FSCA_dom_sf"/>
</dbReference>
<feature type="non-terminal residue" evidence="2">
    <location>
        <position position="47"/>
    </location>
</feature>
<dbReference type="Pfam" id="PF01883">
    <property type="entry name" value="FeS_assembly_P"/>
    <property type="match status" value="1"/>
</dbReference>
<feature type="domain" description="MIP18 family-like" evidence="1">
    <location>
        <begin position="9"/>
        <end position="47"/>
    </location>
</feature>
<proteinExistence type="predicted"/>
<name>A0A383F2H4_9ZZZZ</name>
<dbReference type="SUPFAM" id="SSF117916">
    <property type="entry name" value="Fe-S cluster assembly (FSCA) domain-like"/>
    <property type="match status" value="1"/>
</dbReference>
<dbReference type="InterPro" id="IPR002744">
    <property type="entry name" value="MIP18-like"/>
</dbReference>
<evidence type="ECO:0000313" key="2">
    <source>
        <dbReference type="EMBL" id="SVE63306.1"/>
    </source>
</evidence>
<dbReference type="Gene3D" id="3.30.300.130">
    <property type="entry name" value="Fe-S cluster assembly (FSCA)"/>
    <property type="match status" value="1"/>
</dbReference>
<evidence type="ECO:0000259" key="1">
    <source>
        <dbReference type="Pfam" id="PF01883"/>
    </source>
</evidence>
<dbReference type="AlphaFoldDB" id="A0A383F2H4"/>
<reference evidence="2" key="1">
    <citation type="submission" date="2018-05" db="EMBL/GenBank/DDBJ databases">
        <authorList>
            <person name="Lanie J.A."/>
            <person name="Ng W.-L."/>
            <person name="Kazmierczak K.M."/>
            <person name="Andrzejewski T.M."/>
            <person name="Davidsen T.M."/>
            <person name="Wayne K.J."/>
            <person name="Tettelin H."/>
            <person name="Glass J.I."/>
            <person name="Rusch D."/>
            <person name="Podicherti R."/>
            <person name="Tsui H.-C.T."/>
            <person name="Winkler M.E."/>
        </authorList>
    </citation>
    <scope>NUCLEOTIDE SEQUENCE</scope>
</reference>
<protein>
    <recommendedName>
        <fullName evidence="1">MIP18 family-like domain-containing protein</fullName>
    </recommendedName>
</protein>
<dbReference type="EMBL" id="UINC01230962">
    <property type="protein sequence ID" value="SVE63306.1"/>
    <property type="molecule type" value="Genomic_DNA"/>
</dbReference>
<sequence length="47" mass="5366">MSDQELQVNVITELKTVMDPDLRKDIVSLGFVKNMNVKDGNVKFQVE</sequence>
<accession>A0A383F2H4</accession>
<gene>
    <name evidence="2" type="ORF">METZ01_LOCUS516160</name>
</gene>